<dbReference type="InterPro" id="IPR028258">
    <property type="entry name" value="Sec3-PIP2_bind"/>
</dbReference>
<organism evidence="3 4">
    <name type="scientific">Seriola lalandi dorsalis</name>
    <dbReference type="NCBI Taxonomy" id="1841481"/>
    <lineage>
        <taxon>Eukaryota</taxon>
        <taxon>Metazoa</taxon>
        <taxon>Chordata</taxon>
        <taxon>Craniata</taxon>
        <taxon>Vertebrata</taxon>
        <taxon>Euteleostomi</taxon>
        <taxon>Actinopterygii</taxon>
        <taxon>Neopterygii</taxon>
        <taxon>Teleostei</taxon>
        <taxon>Neoteleostei</taxon>
        <taxon>Acanthomorphata</taxon>
        <taxon>Carangaria</taxon>
        <taxon>Carangiformes</taxon>
        <taxon>Carangidae</taxon>
        <taxon>Seriola</taxon>
    </lineage>
</organism>
<name>A0A3B4X8R6_SERLL</name>
<dbReference type="FunFam" id="2.30.29.90:FF:000002">
    <property type="entry name" value="syntaxin-binding protein 6"/>
    <property type="match status" value="1"/>
</dbReference>
<dbReference type="GO" id="GO:0006893">
    <property type="term" value="P:Golgi to plasma membrane transport"/>
    <property type="evidence" value="ECO:0007669"/>
    <property type="project" value="TreeGrafter"/>
</dbReference>
<evidence type="ECO:0000313" key="3">
    <source>
        <dbReference type="Ensembl" id="ENSSLDP00000014084.1"/>
    </source>
</evidence>
<dbReference type="GeneTree" id="ENSGT00940000156499"/>
<dbReference type="Gene3D" id="2.30.29.90">
    <property type="match status" value="1"/>
</dbReference>
<dbReference type="PANTHER" id="PTHR16092:SF14">
    <property type="entry name" value="EXOCYST COMPLEX COMPONENT 1 ISOFORM X1"/>
    <property type="match status" value="1"/>
</dbReference>
<dbReference type="GO" id="GO:0005546">
    <property type="term" value="F:phosphatidylinositol-4,5-bisphosphate binding"/>
    <property type="evidence" value="ECO:0007669"/>
    <property type="project" value="TreeGrafter"/>
</dbReference>
<dbReference type="GO" id="GO:0000145">
    <property type="term" value="C:exocyst"/>
    <property type="evidence" value="ECO:0007669"/>
    <property type="project" value="TreeGrafter"/>
</dbReference>
<proteinExistence type="predicted"/>
<dbReference type="OrthoDB" id="8762682at2759"/>
<evidence type="ECO:0000259" key="2">
    <source>
        <dbReference type="SMART" id="SM01313"/>
    </source>
</evidence>
<dbReference type="GeneID" id="111667909"/>
<reference evidence="3" key="1">
    <citation type="submission" date="2025-08" db="UniProtKB">
        <authorList>
            <consortium name="Ensembl"/>
        </authorList>
    </citation>
    <scope>IDENTIFICATION</scope>
</reference>
<dbReference type="KEGG" id="slal:111667909"/>
<accession>A0A3B4X8R6</accession>
<dbReference type="AlphaFoldDB" id="A0A3B4X8R6"/>
<dbReference type="Pfam" id="PF15277">
    <property type="entry name" value="Sec3-PIP2_bind"/>
    <property type="match status" value="1"/>
</dbReference>
<evidence type="ECO:0000256" key="1">
    <source>
        <dbReference type="SAM" id="MobiDB-lite"/>
    </source>
</evidence>
<dbReference type="GO" id="GO:0005886">
    <property type="term" value="C:plasma membrane"/>
    <property type="evidence" value="ECO:0007669"/>
    <property type="project" value="TreeGrafter"/>
</dbReference>
<protein>
    <submittedName>
        <fullName evidence="3">Syntaxin binding protein 6 (amisyn), like</fullName>
    </submittedName>
</protein>
<feature type="region of interest" description="Disordered" evidence="1">
    <location>
        <begin position="179"/>
        <end position="221"/>
    </location>
</feature>
<reference evidence="3" key="2">
    <citation type="submission" date="2025-09" db="UniProtKB">
        <authorList>
            <consortium name="Ensembl"/>
        </authorList>
    </citation>
    <scope>IDENTIFICATION</scope>
</reference>
<dbReference type="PANTHER" id="PTHR16092">
    <property type="entry name" value="SEC3/SYNTAXIN-RELATED"/>
    <property type="match status" value="1"/>
</dbReference>
<keyword evidence="4" id="KW-1185">Reference proteome</keyword>
<sequence length="329" mass="37073">MFDLTRQSLWNRNHHRSQDSGFWVEKRTRPGLRTTMNIQSAINKDVFIPRDERLLVAVEVRRRKRKRMSFLPTGAKGDYATFICVSVTNTRPHQLLITKVKQFGGSSSFTRRSQWTVEQLRQVNGINQKKDSPEFDLVFDNAVDQWVASSSAEKCIFVQILFHACQTYWEGKAGTLGKAGRLGKQSPQGRASQGAHRETGAGPSDSSSGSTSRALQARRKSYVPPKQTEFINCQSKLTGDACTMNLVIYRCKAFLNRMKNMMVAKQRRSPGQPGQCVTGTMGNVVQRVNVALGERGDRLTRAEDKTVELMHKAQQFADTAHKLALKYSK</sequence>
<dbReference type="Gene3D" id="1.20.5.110">
    <property type="match status" value="1"/>
</dbReference>
<dbReference type="RefSeq" id="XP_023279526.1">
    <property type="nucleotide sequence ID" value="XM_023423758.1"/>
</dbReference>
<dbReference type="Ensembl" id="ENSSLDT00000014611.1">
    <property type="protein sequence ID" value="ENSSLDP00000014084.1"/>
    <property type="gene ID" value="ENSSLDG00000011244.1"/>
</dbReference>
<dbReference type="SMART" id="SM01313">
    <property type="entry name" value="Sec3-PIP2_bind"/>
    <property type="match status" value="1"/>
</dbReference>
<evidence type="ECO:0000313" key="4">
    <source>
        <dbReference type="Proteomes" id="UP000261360"/>
    </source>
</evidence>
<dbReference type="SUPFAM" id="SSF58038">
    <property type="entry name" value="SNARE fusion complex"/>
    <property type="match status" value="1"/>
</dbReference>
<dbReference type="CTD" id="100002110"/>
<feature type="domain" description="Exocyst complex component Sec3 PIP2-binding N-terminal" evidence="2">
    <location>
        <begin position="76"/>
        <end position="168"/>
    </location>
</feature>
<dbReference type="STRING" id="1841481.ENSSLDP00000014084"/>
<dbReference type="Proteomes" id="UP000261360">
    <property type="component" value="Unplaced"/>
</dbReference>
<dbReference type="GO" id="GO:0006887">
    <property type="term" value="P:exocytosis"/>
    <property type="evidence" value="ECO:0007669"/>
    <property type="project" value="TreeGrafter"/>
</dbReference>